<keyword evidence="7" id="KW-0805">Transcription regulation</keyword>
<evidence type="ECO:0000256" key="9">
    <source>
        <dbReference type="ARBA" id="ARBA00023163"/>
    </source>
</evidence>
<dbReference type="KEGG" id="flh:EJ997_11000"/>
<sequence>MSTVVNDHDEQQPDVQAEQVADGHENCAHATHGYSQDKAKYLARLRRIEGQARGIHRMVDEDVYCIDILTQISAMTSALENVGLSLLKDHLNHCVVDAARAGGPEAEEKIEEAMAAITRLVKS</sequence>
<dbReference type="PANTHER" id="PTHR33677:SF3">
    <property type="entry name" value="COPPER-SENSING TRANSCRIPTIONAL REPRESSOR RICR"/>
    <property type="match status" value="1"/>
</dbReference>
<dbReference type="PANTHER" id="PTHR33677">
    <property type="entry name" value="TRANSCRIPTIONAL REPRESSOR FRMR-RELATED"/>
    <property type="match status" value="1"/>
</dbReference>
<keyword evidence="8" id="KW-0238">DNA-binding</keyword>
<evidence type="ECO:0000256" key="3">
    <source>
        <dbReference type="ARBA" id="ARBA00022490"/>
    </source>
</evidence>
<dbReference type="CDD" id="cd10148">
    <property type="entry name" value="CsoR-like_DUF156"/>
    <property type="match status" value="1"/>
</dbReference>
<name>A0A3Q9G5B5_9ACTO</name>
<evidence type="ECO:0000256" key="2">
    <source>
        <dbReference type="ARBA" id="ARBA00005428"/>
    </source>
</evidence>
<dbReference type="GO" id="GO:0001217">
    <property type="term" value="F:DNA-binding transcription repressor activity"/>
    <property type="evidence" value="ECO:0007669"/>
    <property type="project" value="UniProtKB-ARBA"/>
</dbReference>
<dbReference type="GO" id="GO:0046872">
    <property type="term" value="F:metal ion binding"/>
    <property type="evidence" value="ECO:0007669"/>
    <property type="project" value="UniProtKB-KW"/>
</dbReference>
<dbReference type="FunFam" id="1.20.58.1000:FF:000003">
    <property type="entry name" value="CopY family transcriptional regulator"/>
    <property type="match status" value="1"/>
</dbReference>
<comment type="subcellular location">
    <subcellularLocation>
        <location evidence="1">Cytoplasm</location>
    </subcellularLocation>
</comment>
<dbReference type="InterPro" id="IPR038390">
    <property type="entry name" value="Metal_Tscrpt_repr_sf"/>
</dbReference>
<keyword evidence="9" id="KW-0804">Transcription</keyword>
<protein>
    <submittedName>
        <fullName evidence="10">Metal-sensitive transcriptional regulator</fullName>
    </submittedName>
</protein>
<dbReference type="Pfam" id="PF02583">
    <property type="entry name" value="Trns_repr_metal"/>
    <property type="match status" value="1"/>
</dbReference>
<dbReference type="GO" id="GO:0032993">
    <property type="term" value="C:protein-DNA complex"/>
    <property type="evidence" value="ECO:0007669"/>
    <property type="project" value="UniProtKB-ARBA"/>
</dbReference>
<dbReference type="GO" id="GO:0000976">
    <property type="term" value="F:transcription cis-regulatory region binding"/>
    <property type="evidence" value="ECO:0007669"/>
    <property type="project" value="UniProtKB-ARBA"/>
</dbReference>
<evidence type="ECO:0000256" key="7">
    <source>
        <dbReference type="ARBA" id="ARBA00023015"/>
    </source>
</evidence>
<evidence type="ECO:0000256" key="6">
    <source>
        <dbReference type="ARBA" id="ARBA00023008"/>
    </source>
</evidence>
<evidence type="ECO:0000256" key="4">
    <source>
        <dbReference type="ARBA" id="ARBA00022491"/>
    </source>
</evidence>
<dbReference type="AlphaFoldDB" id="A0A3Q9G5B5"/>
<dbReference type="GO" id="GO:0005737">
    <property type="term" value="C:cytoplasm"/>
    <property type="evidence" value="ECO:0007669"/>
    <property type="project" value="UniProtKB-SubCell"/>
</dbReference>
<comment type="similarity">
    <text evidence="2">Belongs to the CsoR family.</text>
</comment>
<evidence type="ECO:0000256" key="5">
    <source>
        <dbReference type="ARBA" id="ARBA00022723"/>
    </source>
</evidence>
<keyword evidence="3" id="KW-0963">Cytoplasm</keyword>
<dbReference type="EMBL" id="CP034593">
    <property type="protein sequence ID" value="AZQ77788.1"/>
    <property type="molecule type" value="Genomic_DNA"/>
</dbReference>
<keyword evidence="6" id="KW-0186">Copper</keyword>
<evidence type="ECO:0000256" key="8">
    <source>
        <dbReference type="ARBA" id="ARBA00023125"/>
    </source>
</evidence>
<dbReference type="Gene3D" id="1.20.58.1000">
    <property type="entry name" value="Metal-sensitive repressor, helix protomer"/>
    <property type="match status" value="1"/>
</dbReference>
<keyword evidence="11" id="KW-1185">Reference proteome</keyword>
<gene>
    <name evidence="10" type="ORF">EJ997_11000</name>
</gene>
<proteinExistence type="inferred from homology"/>
<dbReference type="Proteomes" id="UP000280344">
    <property type="component" value="Chromosome"/>
</dbReference>
<evidence type="ECO:0000313" key="10">
    <source>
        <dbReference type="EMBL" id="AZQ77788.1"/>
    </source>
</evidence>
<keyword evidence="4" id="KW-0678">Repressor</keyword>
<evidence type="ECO:0000256" key="1">
    <source>
        <dbReference type="ARBA" id="ARBA00004496"/>
    </source>
</evidence>
<evidence type="ECO:0000313" key="11">
    <source>
        <dbReference type="Proteomes" id="UP000280344"/>
    </source>
</evidence>
<dbReference type="InterPro" id="IPR003735">
    <property type="entry name" value="Metal_Tscrpt_repr"/>
</dbReference>
<dbReference type="OrthoDB" id="9811244at2"/>
<keyword evidence="5" id="KW-0479">Metal-binding</keyword>
<reference evidence="10 11" key="1">
    <citation type="submission" date="2018-12" db="EMBL/GenBank/DDBJ databases">
        <title>Complete genome sequence of Flaviflexus sp. H23T48.</title>
        <authorList>
            <person name="Bae J.-W."/>
            <person name="Lee J.-Y."/>
        </authorList>
    </citation>
    <scope>NUCLEOTIDE SEQUENCE [LARGE SCALE GENOMIC DNA]</scope>
    <source>
        <strain evidence="10 11">H23T48</strain>
    </source>
</reference>
<accession>A0A3Q9G5B5</accession>
<organism evidence="10 11">
    <name type="scientific">Flaviflexus ciconiae</name>
    <dbReference type="NCBI Taxonomy" id="2496867"/>
    <lineage>
        <taxon>Bacteria</taxon>
        <taxon>Bacillati</taxon>
        <taxon>Actinomycetota</taxon>
        <taxon>Actinomycetes</taxon>
        <taxon>Actinomycetales</taxon>
        <taxon>Actinomycetaceae</taxon>
        <taxon>Flaviflexus</taxon>
    </lineage>
</organism>